<feature type="compositionally biased region" description="Basic residues" evidence="1">
    <location>
        <begin position="1310"/>
        <end position="1333"/>
    </location>
</feature>
<evidence type="ECO:0000259" key="3">
    <source>
        <dbReference type="Pfam" id="PF13963"/>
    </source>
</evidence>
<reference evidence="4 5" key="1">
    <citation type="submission" date="2013-09" db="EMBL/GenBank/DDBJ databases">
        <title>Corchorus capsularis genome sequencing.</title>
        <authorList>
            <person name="Alam M."/>
            <person name="Haque M.S."/>
            <person name="Islam M.S."/>
            <person name="Emdad E.M."/>
            <person name="Islam M.M."/>
            <person name="Ahmed B."/>
            <person name="Halim A."/>
            <person name="Hossen Q.M.M."/>
            <person name="Hossain M.Z."/>
            <person name="Ahmed R."/>
            <person name="Khan M.M."/>
            <person name="Islam R."/>
            <person name="Rashid M.M."/>
            <person name="Khan S.A."/>
            <person name="Rahman M.S."/>
            <person name="Alam M."/>
        </authorList>
    </citation>
    <scope>NUCLEOTIDE SEQUENCE [LARGE SCALE GENOMIC DNA]</scope>
    <source>
        <strain evidence="5">cv. CVL-1</strain>
        <tissue evidence="4">Whole seedling</tissue>
    </source>
</reference>
<keyword evidence="5" id="KW-1185">Reference proteome</keyword>
<evidence type="ECO:0000313" key="5">
    <source>
        <dbReference type="Proteomes" id="UP000188268"/>
    </source>
</evidence>
<feature type="domain" description="Transposase-associated" evidence="3">
    <location>
        <begin position="4"/>
        <end position="44"/>
    </location>
</feature>
<dbReference type="Pfam" id="PF02992">
    <property type="entry name" value="Transposase_21"/>
    <property type="match status" value="1"/>
</dbReference>
<evidence type="ECO:0000259" key="2">
    <source>
        <dbReference type="Pfam" id="PF13960"/>
    </source>
</evidence>
<protein>
    <submittedName>
        <fullName evidence="4">Transposon, En/Spm-like protein</fullName>
    </submittedName>
</protein>
<feature type="region of interest" description="Disordered" evidence="1">
    <location>
        <begin position="95"/>
        <end position="120"/>
    </location>
</feature>
<dbReference type="InterPro" id="IPR025452">
    <property type="entry name" value="DUF4218"/>
</dbReference>
<organism evidence="4 5">
    <name type="scientific">Corchorus capsularis</name>
    <name type="common">Jute</name>
    <dbReference type="NCBI Taxonomy" id="210143"/>
    <lineage>
        <taxon>Eukaryota</taxon>
        <taxon>Viridiplantae</taxon>
        <taxon>Streptophyta</taxon>
        <taxon>Embryophyta</taxon>
        <taxon>Tracheophyta</taxon>
        <taxon>Spermatophyta</taxon>
        <taxon>Magnoliopsida</taxon>
        <taxon>eudicotyledons</taxon>
        <taxon>Gunneridae</taxon>
        <taxon>Pentapetalae</taxon>
        <taxon>rosids</taxon>
        <taxon>malvids</taxon>
        <taxon>Malvales</taxon>
        <taxon>Malvaceae</taxon>
        <taxon>Grewioideae</taxon>
        <taxon>Apeibeae</taxon>
        <taxon>Corchorus</taxon>
    </lineage>
</organism>
<evidence type="ECO:0000313" key="4">
    <source>
        <dbReference type="EMBL" id="OMO62810.1"/>
    </source>
</evidence>
<feature type="domain" description="DUF4218" evidence="2">
    <location>
        <begin position="538"/>
        <end position="651"/>
    </location>
</feature>
<dbReference type="PANTHER" id="PTHR10775">
    <property type="entry name" value="OS08G0208400 PROTEIN"/>
    <property type="match status" value="1"/>
</dbReference>
<dbReference type="InterPro" id="IPR029480">
    <property type="entry name" value="Transpos_assoc"/>
</dbReference>
<feature type="region of interest" description="Disordered" evidence="1">
    <location>
        <begin position="1299"/>
        <end position="1333"/>
    </location>
</feature>
<comment type="caution">
    <text evidence="4">The sequence shown here is derived from an EMBL/GenBank/DDBJ whole genome shotgun (WGS) entry which is preliminary data.</text>
</comment>
<dbReference type="Proteomes" id="UP000188268">
    <property type="component" value="Unassembled WGS sequence"/>
</dbReference>
<feature type="compositionally biased region" description="Acidic residues" evidence="1">
    <location>
        <begin position="108"/>
        <end position="120"/>
    </location>
</feature>
<feature type="region of interest" description="Disordered" evidence="1">
    <location>
        <begin position="47"/>
        <end position="68"/>
    </location>
</feature>
<evidence type="ECO:0000256" key="1">
    <source>
        <dbReference type="SAM" id="MobiDB-lite"/>
    </source>
</evidence>
<name>A0A1R3GXT3_COCAP</name>
<dbReference type="Pfam" id="PF13963">
    <property type="entry name" value="Transpos_assoc"/>
    <property type="match status" value="1"/>
</dbReference>
<dbReference type="OrthoDB" id="1933987at2759"/>
<sequence length="1333" mass="154395">MGGLILCPCKTCNNCEWKSRYVFYNHLICKGFDQGYTKWKFHGERSSPSVSFDHGERSSPLVSDDDGESINYDIAMVDESNMHDNLEQLERDVMGQEGNNDNTNSHEDNDDVSDEEGVEDPSLDAKKFMKLIRDGQKDLYPNCKKSSKLSFLIRLLNIKGMTGCSTVTITLFLELLKSILPDGETLPKTYNEAMKIMKGLDLEYEKIDACPNDCVLYWGNDAATCCKICGALRDYLFSKTAEAMRWHEEGRTKDMKLKHPADSEAWKAFDSLFPDFAKDPRNVRLGLTTDGFNPFKTMSLSYSIWPIILIPYNLPPWMCMKSPYFMLSTLIPGPSSPLNSIDVYLQPLIKELKELWKFGVAIYDALSKQTFQMHAALMWTISDFLGYSMLSGWSTKGYLACPNCNNETSSIYLHHSRKNVYMKHRRFLDLNHPWQYDKKSFDGTIELGSPTRVTFRDYLNGRLDLQHWGIREELHPRPLPHDKILLPPVCFSMTSKEKGVLCDVLKGIKLPDSHVTNISTCVNVKKLLIRLSAFFRGIYAKVINLQEFELLEKEIAVVLCELERIFLPAFFDIMTHLPIHLASEAKFGGPVQFRCMYAIERYFLKMKSYVRNKNHLEGCIAEGYLADECINFCSRYLDDSTQTRFNRPSRNYDVAGMESQKSSLFTRMGRSIGNGEICTLDDNCRGQAHRCVLFNCPEIENYRREHEQLIMQRSSSRKWKKALGHSLEFHDWFETQRRKTQNSGVVVTSLTETYASSRDQNPIRGNVTYFGVLKEIIELDYYGHFNVLVFKCDWFQMKEDEFGFSLDNFKSGPRDLYDMSQPNEDDPWKIYDEPNVSSDLIINECDDNEINSEVNHFDRQSSTSLVNDNSENEGIFTKKSRGHAKGIDKDFEVQHFVYQKSPSLVYDDFENEDMDFSIKENNRPTISLHSHELSKHKLHQQPHIYHSQLSKQPHFQKHSSSSKEQYFEERAVDIYGYGSQESPSLVDVVSESEDFCTKKEMIVEEQRRVYGRSPSLVNSNSRNEGFFTKKTRGTTKALRIQGVTKDNRIFIQLNTRNQPIGPTHEAVNNLSTYLGTLARNAVMAPLVYHDWRKVPRSKKIDMLDLVYGRFEIDECASNWILSTIGTDWRNYKCRLKRNYYCKYKTDAERLKHCPAGVPFKDWKELVLFWSSKEGKVRSLRGIIVRKKQQCVHTTGSMSFARVREKELEYKRQLSLSSENSEDLETQNGIFAQVMGIAENARKIAMDVMKDVKDKLEDEIQKKLQQHVQSIKAEVTDQVQMIKVAISQQFNLLMSQMQKLSRKMGGDRQKMNKRRRKRTKKRKGREGKRKKKLV</sequence>
<dbReference type="InterPro" id="IPR004242">
    <property type="entry name" value="Transposase_21"/>
</dbReference>
<dbReference type="Pfam" id="PF13960">
    <property type="entry name" value="DUF4218"/>
    <property type="match status" value="1"/>
</dbReference>
<dbReference type="EMBL" id="AWWV01013130">
    <property type="protein sequence ID" value="OMO62810.1"/>
    <property type="molecule type" value="Genomic_DNA"/>
</dbReference>
<dbReference type="PANTHER" id="PTHR10775:SF182">
    <property type="entry name" value="TRANSPOSON, EN_SPM-LIKE, TRANSPOSASE-ASSOCIATED DOMAIN PROTEIN-RELATED"/>
    <property type="match status" value="1"/>
</dbReference>
<accession>A0A1R3GXT3</accession>
<gene>
    <name evidence="4" type="ORF">CCACVL1_22627</name>
</gene>
<proteinExistence type="predicted"/>
<dbReference type="Gramene" id="OMO62810">
    <property type="protein sequence ID" value="OMO62810"/>
    <property type="gene ID" value="CCACVL1_22627"/>
</dbReference>